<dbReference type="Gene3D" id="1.10.510.10">
    <property type="entry name" value="Transferase(Phosphotransferase) domain 1"/>
    <property type="match status" value="1"/>
</dbReference>
<organism evidence="2 3">
    <name type="scientific">Imshaugia aleurites</name>
    <dbReference type="NCBI Taxonomy" id="172621"/>
    <lineage>
        <taxon>Eukaryota</taxon>
        <taxon>Fungi</taxon>
        <taxon>Dikarya</taxon>
        <taxon>Ascomycota</taxon>
        <taxon>Pezizomycotina</taxon>
        <taxon>Lecanoromycetes</taxon>
        <taxon>OSLEUM clade</taxon>
        <taxon>Lecanoromycetidae</taxon>
        <taxon>Lecanorales</taxon>
        <taxon>Lecanorineae</taxon>
        <taxon>Parmeliaceae</taxon>
        <taxon>Imshaugia</taxon>
    </lineage>
</organism>
<dbReference type="OrthoDB" id="1911848at2759"/>
<sequence length="572" mass="65612">MDPAGLALAAFSTLKEVYLLSKFVLRVISSAMKHQVERARLHLQFRHEFIFLRSFGILLTKKDNTVLNDDELDSDWLKHIVSILEQLRIAYGDYAKIAAAKDDEYRRFSPYSPSSATAVSKTIEFSLDVEENPVDVSSAGQHLERFSWLSEYTKTLRNGDWRWALFQKRKLEEILGEFKMWNGMLKELVPITLAAGRSSNGCSGSRFSDRASEEDINRLGVSVHTQLRKLNIDEHTNDTDVRLRDVSLVSPEVTQFSPLSYGVLSRDKNDCENVLIEYKPTIHPSTFIDGAGPKQSLGPSHTETEAVRLASLLRLAGKSGLRTLPFLGYIEKPSMEPPQHAFLFRYPERALEQSPVSLHEMISSEYHNILLENRFGIAKRVATSLWTLHTDNWVHKSFRSQSIVFFLEQGGVITCQDPYLVNFEYSRPANQNTTWTWDQDEDKNLYRHPERQGFPTRSFDKTHDAYALGVVLLEIGLWQTAFDIREQAKQARRPAVRFDRYDLKESYIAFAKQRLARTMGLSYQDAVLTCLVGDFTCKVHDDGFGMEFYERVVQRLDLRRLLLSAETTVDKS</sequence>
<dbReference type="PANTHER" id="PTHR37542:SF1">
    <property type="entry name" value="PRION-INHIBITION AND PROPAGATION HELO DOMAIN-CONTAINING PROTEIN"/>
    <property type="match status" value="1"/>
</dbReference>
<dbReference type="InterPro" id="IPR038305">
    <property type="entry name" value="HeLo_sf"/>
</dbReference>
<dbReference type="InterPro" id="IPR011009">
    <property type="entry name" value="Kinase-like_dom_sf"/>
</dbReference>
<gene>
    <name evidence="2" type="ORF">IMSHALPRED_000728</name>
</gene>
<feature type="domain" description="Protein kinase" evidence="1">
    <location>
        <begin position="250"/>
        <end position="572"/>
    </location>
</feature>
<name>A0A8H3G8T3_9LECA</name>
<evidence type="ECO:0000259" key="1">
    <source>
        <dbReference type="PROSITE" id="PS50011"/>
    </source>
</evidence>
<dbReference type="EMBL" id="CAJPDT010000107">
    <property type="protein sequence ID" value="CAF9938251.1"/>
    <property type="molecule type" value="Genomic_DNA"/>
</dbReference>
<evidence type="ECO:0000313" key="3">
    <source>
        <dbReference type="Proteomes" id="UP000664534"/>
    </source>
</evidence>
<proteinExistence type="predicted"/>
<comment type="caution">
    <text evidence="2">The sequence shown here is derived from an EMBL/GenBank/DDBJ whole genome shotgun (WGS) entry which is preliminary data.</text>
</comment>
<protein>
    <recommendedName>
        <fullName evidence="1">Protein kinase domain-containing protein</fullName>
    </recommendedName>
</protein>
<dbReference type="PANTHER" id="PTHR37542">
    <property type="entry name" value="HELO DOMAIN-CONTAINING PROTEIN-RELATED"/>
    <property type="match status" value="1"/>
</dbReference>
<dbReference type="SUPFAM" id="SSF56112">
    <property type="entry name" value="Protein kinase-like (PK-like)"/>
    <property type="match status" value="1"/>
</dbReference>
<dbReference type="Proteomes" id="UP000664534">
    <property type="component" value="Unassembled WGS sequence"/>
</dbReference>
<evidence type="ECO:0000313" key="2">
    <source>
        <dbReference type="EMBL" id="CAF9938251.1"/>
    </source>
</evidence>
<reference evidence="2" key="1">
    <citation type="submission" date="2021-03" db="EMBL/GenBank/DDBJ databases">
        <authorList>
            <person name="Tagirdzhanova G."/>
        </authorList>
    </citation>
    <scope>NUCLEOTIDE SEQUENCE</scope>
</reference>
<dbReference type="InterPro" id="IPR000719">
    <property type="entry name" value="Prot_kinase_dom"/>
</dbReference>
<dbReference type="AlphaFoldDB" id="A0A8H3G8T3"/>
<dbReference type="PROSITE" id="PS50011">
    <property type="entry name" value="PROTEIN_KINASE_DOM"/>
    <property type="match status" value="1"/>
</dbReference>
<dbReference type="GO" id="GO:0004672">
    <property type="term" value="F:protein kinase activity"/>
    <property type="evidence" value="ECO:0007669"/>
    <property type="project" value="InterPro"/>
</dbReference>
<dbReference type="GO" id="GO:0005524">
    <property type="term" value="F:ATP binding"/>
    <property type="evidence" value="ECO:0007669"/>
    <property type="project" value="InterPro"/>
</dbReference>
<dbReference type="Gene3D" id="1.20.120.1020">
    <property type="entry name" value="Prion-inhibition and propagation, HeLo domain"/>
    <property type="match status" value="1"/>
</dbReference>
<accession>A0A8H3G8T3</accession>
<keyword evidence="3" id="KW-1185">Reference proteome</keyword>